<keyword evidence="9" id="KW-0472">Membrane</keyword>
<evidence type="ECO:0000256" key="2">
    <source>
        <dbReference type="ARBA" id="ARBA00022553"/>
    </source>
</evidence>
<keyword evidence="8" id="KW-0175">Coiled coil</keyword>
<dbReference type="PRINTS" id="PR00301">
    <property type="entry name" value="HEATSHOCK70"/>
</dbReference>
<dbReference type="Gene3D" id="3.30.420.40">
    <property type="match status" value="2"/>
</dbReference>
<comment type="similarity">
    <text evidence="1 7">Belongs to the heat shock protein 70 family.</text>
</comment>
<evidence type="ECO:0000256" key="8">
    <source>
        <dbReference type="SAM" id="Coils"/>
    </source>
</evidence>
<evidence type="ECO:0000256" key="6">
    <source>
        <dbReference type="ARBA" id="ARBA00023186"/>
    </source>
</evidence>
<protein>
    <submittedName>
        <fullName evidence="10">Chaperone protein dnaK 3</fullName>
    </submittedName>
</protein>
<dbReference type="NCBIfam" id="NF001413">
    <property type="entry name" value="PRK00290.1"/>
    <property type="match status" value="1"/>
</dbReference>
<keyword evidence="3 7" id="KW-0547">Nucleotide-binding</keyword>
<dbReference type="InterPro" id="IPR029047">
    <property type="entry name" value="HSP70_peptide-bd_sf"/>
</dbReference>
<evidence type="ECO:0000256" key="9">
    <source>
        <dbReference type="SAM" id="Phobius"/>
    </source>
</evidence>
<dbReference type="Proteomes" id="UP000004047">
    <property type="component" value="Unassembled WGS sequence"/>
</dbReference>
<keyword evidence="9" id="KW-0812">Transmembrane</keyword>
<dbReference type="SUPFAM" id="SSF100920">
    <property type="entry name" value="Heat shock protein 70kD (HSP70), peptide-binding domain"/>
    <property type="match status" value="1"/>
</dbReference>
<keyword evidence="2" id="KW-0597">Phosphoprotein</keyword>
<dbReference type="CDD" id="cd10234">
    <property type="entry name" value="ASKHA_NBD_HSP70_DnaK-like"/>
    <property type="match status" value="1"/>
</dbReference>
<proteinExistence type="inferred from homology"/>
<gene>
    <name evidence="10" type="primary">dnaK</name>
    <name evidence="10" type="ORF">MICAK_3300006</name>
</gene>
<keyword evidence="4 7" id="KW-0067">ATP-binding</keyword>
<evidence type="ECO:0000256" key="3">
    <source>
        <dbReference type="ARBA" id="ARBA00022741"/>
    </source>
</evidence>
<dbReference type="Gene3D" id="2.60.34.10">
    <property type="entry name" value="Substrate Binding Domain Of DNAk, Chain A, domain 1"/>
    <property type="match status" value="1"/>
</dbReference>
<dbReference type="Gene3D" id="3.30.30.30">
    <property type="match status" value="1"/>
</dbReference>
<evidence type="ECO:0000256" key="4">
    <source>
        <dbReference type="ARBA" id="ARBA00022840"/>
    </source>
</evidence>
<reference evidence="10 11" key="1">
    <citation type="submission" date="2012-04" db="EMBL/GenBank/DDBJ databases">
        <authorList>
            <person name="Genoscope - CEA"/>
        </authorList>
    </citation>
    <scope>NUCLEOTIDE SEQUENCE [LARGE SCALE GENOMIC DNA]</scope>
    <source>
        <strain evidence="10 11">9701</strain>
    </source>
</reference>
<dbReference type="GO" id="GO:0005524">
    <property type="term" value="F:ATP binding"/>
    <property type="evidence" value="ECO:0007669"/>
    <property type="project" value="UniProtKB-KW"/>
</dbReference>
<dbReference type="EMBL" id="CAIQ01000258">
    <property type="protein sequence ID" value="CCI37471.1"/>
    <property type="molecule type" value="Genomic_DNA"/>
</dbReference>
<comment type="caution">
    <text evidence="10">The sequence shown here is derived from an EMBL/GenBank/DDBJ whole genome shotgun (WGS) entry which is preliminary data.</text>
</comment>
<dbReference type="GO" id="GO:0140662">
    <property type="term" value="F:ATP-dependent protein folding chaperone"/>
    <property type="evidence" value="ECO:0007669"/>
    <property type="project" value="InterPro"/>
</dbReference>
<dbReference type="InterPro" id="IPR043129">
    <property type="entry name" value="ATPase_NBD"/>
</dbReference>
<dbReference type="Gene3D" id="3.90.640.10">
    <property type="entry name" value="Actin, Chain A, domain 4"/>
    <property type="match status" value="1"/>
</dbReference>
<evidence type="ECO:0000256" key="1">
    <source>
        <dbReference type="ARBA" id="ARBA00007381"/>
    </source>
</evidence>
<keyword evidence="6" id="KW-0143">Chaperone</keyword>
<evidence type="ECO:0000313" key="10">
    <source>
        <dbReference type="EMBL" id="CCI37471.1"/>
    </source>
</evidence>
<dbReference type="RefSeq" id="WP_002803067.1">
    <property type="nucleotide sequence ID" value="NZ_HE974191.1"/>
</dbReference>
<accession>I4IT47</accession>
<dbReference type="PANTHER" id="PTHR19375">
    <property type="entry name" value="HEAT SHOCK PROTEIN 70KDA"/>
    <property type="match status" value="1"/>
</dbReference>
<evidence type="ECO:0000256" key="5">
    <source>
        <dbReference type="ARBA" id="ARBA00023016"/>
    </source>
</evidence>
<dbReference type="FunFam" id="3.90.640.10:FF:000003">
    <property type="entry name" value="Molecular chaperone DnaK"/>
    <property type="match status" value="1"/>
</dbReference>
<dbReference type="SUPFAM" id="SSF53067">
    <property type="entry name" value="Actin-like ATPase domain"/>
    <property type="match status" value="2"/>
</dbReference>
<dbReference type="InterPro" id="IPR018181">
    <property type="entry name" value="Heat_shock_70_CS"/>
</dbReference>
<name>I4IT47_MICAE</name>
<feature type="coiled-coil region" evidence="8">
    <location>
        <begin position="247"/>
        <end position="274"/>
    </location>
</feature>
<evidence type="ECO:0000313" key="11">
    <source>
        <dbReference type="Proteomes" id="UP000004047"/>
    </source>
</evidence>
<dbReference type="AlphaFoldDB" id="I4IT47"/>
<dbReference type="FunFam" id="2.60.34.10:FF:000012">
    <property type="entry name" value="Heat shock 70 kDa protein"/>
    <property type="match status" value="1"/>
</dbReference>
<organism evidence="10 11">
    <name type="scientific">Microcystis aeruginosa PCC 9701</name>
    <dbReference type="NCBI Taxonomy" id="721123"/>
    <lineage>
        <taxon>Bacteria</taxon>
        <taxon>Bacillati</taxon>
        <taxon>Cyanobacteriota</taxon>
        <taxon>Cyanophyceae</taxon>
        <taxon>Oscillatoriophycideae</taxon>
        <taxon>Chroococcales</taxon>
        <taxon>Microcystaceae</taxon>
        <taxon>Microcystis</taxon>
    </lineage>
</organism>
<dbReference type="HOGENOM" id="CLU_005965_0_1_3"/>
<sequence>MRKIIGIDLGTTNSSIAVFESGQPTLLVNSEGLQTTPSIIAYTPNADLLIGEPAQFQAVSNYQNTFCSVKRFIGKQYDEIAQEIPEISYNISKDSNNNIKIYCPVLKKLLTPQEILADLMRKLVKDASHCLGETITQAVIAVPVYFDHNQRLAIKEAGRIAGIEVIGLINDTAAVSLANGLDKKDDKTVLVFDLGGGHCSISLLETGSGVFEVLSYSGDTQLGGDDYTQKILDYLVEQFHQSEGINLRKDNQALQSLREAAEQAKIELSSQNEAQINLPTITTKSKKHLHLSITSDKFDALCFALNERCKALIENALQDAKVNKDDIDEVLLVGGSSRLPMIQKLVRQLLGKEPKQGGSLNDAVALGAAIKGGVFAGELKDILLLDTTSLSLGVETLGGVMTKLIPRNSIIPTKKSEIFSTAADGQTNVEILVFQGEEEFTKDNKHLGTFRLDGIPPTKKGEPQIEVTFDIDANNILNVTAKEKGTGRNVTVTLNHYDNITKPEENSHNIKSSQNIKSSGSKITGRLLVFMGLGLLTFGLITKNILFLIVGILMILAGATYQFKAG</sequence>
<dbReference type="Pfam" id="PF00012">
    <property type="entry name" value="HSP70"/>
    <property type="match status" value="1"/>
</dbReference>
<keyword evidence="9" id="KW-1133">Transmembrane helix</keyword>
<keyword evidence="5" id="KW-0346">Stress response</keyword>
<dbReference type="FunFam" id="3.30.420.40:FF:000071">
    <property type="entry name" value="Molecular chaperone DnaK"/>
    <property type="match status" value="1"/>
</dbReference>
<feature type="transmembrane region" description="Helical" evidence="9">
    <location>
        <begin position="546"/>
        <end position="563"/>
    </location>
</feature>
<dbReference type="PROSITE" id="PS00297">
    <property type="entry name" value="HSP70_1"/>
    <property type="match status" value="1"/>
</dbReference>
<dbReference type="InterPro" id="IPR013126">
    <property type="entry name" value="Hsp_70_fam"/>
</dbReference>
<dbReference type="PROSITE" id="PS01036">
    <property type="entry name" value="HSP70_3"/>
    <property type="match status" value="1"/>
</dbReference>
<evidence type="ECO:0000256" key="7">
    <source>
        <dbReference type="RuleBase" id="RU003322"/>
    </source>
</evidence>